<name>A0A6G4XSP0_9ACTN</name>
<comment type="caution">
    <text evidence="2">The sequence shown here is derived from an EMBL/GenBank/DDBJ whole genome shotgun (WGS) entry which is preliminary data.</text>
</comment>
<feature type="domain" description="Methyltransferase type 11" evidence="1">
    <location>
        <begin position="24"/>
        <end position="114"/>
    </location>
</feature>
<dbReference type="InterPro" id="IPR029063">
    <property type="entry name" value="SAM-dependent_MTases_sf"/>
</dbReference>
<dbReference type="Pfam" id="PF08241">
    <property type="entry name" value="Methyltransf_11"/>
    <property type="match status" value="1"/>
</dbReference>
<proteinExistence type="predicted"/>
<dbReference type="GO" id="GO:0032259">
    <property type="term" value="P:methylation"/>
    <property type="evidence" value="ECO:0007669"/>
    <property type="project" value="UniProtKB-KW"/>
</dbReference>
<keyword evidence="2" id="KW-0808">Transferase</keyword>
<organism evidence="2 3">
    <name type="scientific">Streptomyces mesophilus</name>
    <dbReference type="NCBI Taxonomy" id="1775132"/>
    <lineage>
        <taxon>Bacteria</taxon>
        <taxon>Bacillati</taxon>
        <taxon>Actinomycetota</taxon>
        <taxon>Actinomycetes</taxon>
        <taxon>Kitasatosporales</taxon>
        <taxon>Streptomycetaceae</taxon>
        <taxon>Streptomyces</taxon>
    </lineage>
</organism>
<keyword evidence="2" id="KW-0489">Methyltransferase</keyword>
<gene>
    <name evidence="2" type="ORF">G6045_28780</name>
</gene>
<dbReference type="Gene3D" id="3.40.50.150">
    <property type="entry name" value="Vaccinia Virus protein VP39"/>
    <property type="match status" value="1"/>
</dbReference>
<evidence type="ECO:0000259" key="1">
    <source>
        <dbReference type="Pfam" id="PF08241"/>
    </source>
</evidence>
<reference evidence="2 3" key="1">
    <citation type="submission" date="2020-02" db="EMBL/GenBank/DDBJ databases">
        <title>Whole-genome analyses of novel actinobacteria.</title>
        <authorList>
            <person name="Sahin N."/>
            <person name="Tokatli A."/>
        </authorList>
    </citation>
    <scope>NUCLEOTIDE SEQUENCE [LARGE SCALE GENOMIC DNA]</scope>
    <source>
        <strain evidence="2 3">YC504</strain>
    </source>
</reference>
<accession>A0A6G4XSP0</accession>
<dbReference type="PANTHER" id="PTHR43591">
    <property type="entry name" value="METHYLTRANSFERASE"/>
    <property type="match status" value="1"/>
</dbReference>
<evidence type="ECO:0000313" key="2">
    <source>
        <dbReference type="EMBL" id="NGO79621.1"/>
    </source>
</evidence>
<protein>
    <submittedName>
        <fullName evidence="2">Methyltransferase domain-containing protein</fullName>
    </submittedName>
</protein>
<dbReference type="EMBL" id="JAAKZW010000162">
    <property type="protein sequence ID" value="NGO79621.1"/>
    <property type="molecule type" value="Genomic_DNA"/>
</dbReference>
<dbReference type="GO" id="GO:0008757">
    <property type="term" value="F:S-adenosylmethionine-dependent methyltransferase activity"/>
    <property type="evidence" value="ECO:0007669"/>
    <property type="project" value="InterPro"/>
</dbReference>
<sequence>MPVARRLRGRTYDLLEAGPGSRIVDAGCGAGRAVGELAERGAQVTGVDLDPQMLHVARERCPKGDFREGDLAELPFADATLDGYRADKVLHTLADPAQAVSEARRVLVPGGRAVLVGQDWDTLVIDAADPALTRTIVQARADLTTSPRAARAHRALLLDAGFTEIGVEVHTAAFTEGSALPLLTGVASAAHEAGAITAYEAEIWLADQRRRAAADRFFVAIPMFLAVGTKP</sequence>
<evidence type="ECO:0000313" key="3">
    <source>
        <dbReference type="Proteomes" id="UP000481109"/>
    </source>
</evidence>
<dbReference type="InterPro" id="IPR013216">
    <property type="entry name" value="Methyltransf_11"/>
</dbReference>
<keyword evidence="3" id="KW-1185">Reference proteome</keyword>
<dbReference type="SUPFAM" id="SSF53335">
    <property type="entry name" value="S-adenosyl-L-methionine-dependent methyltransferases"/>
    <property type="match status" value="1"/>
</dbReference>
<dbReference type="CDD" id="cd02440">
    <property type="entry name" value="AdoMet_MTases"/>
    <property type="match status" value="1"/>
</dbReference>
<dbReference type="AlphaFoldDB" id="A0A6G4XSP0"/>
<dbReference type="Proteomes" id="UP000481109">
    <property type="component" value="Unassembled WGS sequence"/>
</dbReference>